<organism evidence="1 2">
    <name type="scientific">Halteria grandinella</name>
    <dbReference type="NCBI Taxonomy" id="5974"/>
    <lineage>
        <taxon>Eukaryota</taxon>
        <taxon>Sar</taxon>
        <taxon>Alveolata</taxon>
        <taxon>Ciliophora</taxon>
        <taxon>Intramacronucleata</taxon>
        <taxon>Spirotrichea</taxon>
        <taxon>Stichotrichia</taxon>
        <taxon>Sporadotrichida</taxon>
        <taxon>Halteriidae</taxon>
        <taxon>Halteria</taxon>
    </lineage>
</organism>
<dbReference type="Proteomes" id="UP000785679">
    <property type="component" value="Unassembled WGS sequence"/>
</dbReference>
<dbReference type="EMBL" id="RRYP01001215">
    <property type="protein sequence ID" value="TNV86246.1"/>
    <property type="molecule type" value="Genomic_DNA"/>
</dbReference>
<proteinExistence type="predicted"/>
<evidence type="ECO:0000313" key="1">
    <source>
        <dbReference type="EMBL" id="TNV86246.1"/>
    </source>
</evidence>
<sequence length="120" mass="14547">MLNRLLWWRQAIHRRNTPRQEPCFSRPFQGHQLILEISSVYSQYFKNLSFQLLSVKCLRHFPASVLHTIKIIYQVSDWDQFQPLTQYLSQCVNRLKCLMECHQSRWLELKVSVCRILIRL</sequence>
<protein>
    <submittedName>
        <fullName evidence="1">Uncharacterized protein</fullName>
    </submittedName>
</protein>
<keyword evidence="2" id="KW-1185">Reference proteome</keyword>
<dbReference type="AlphaFoldDB" id="A0A8J8P653"/>
<accession>A0A8J8P653</accession>
<name>A0A8J8P653_HALGN</name>
<gene>
    <name evidence="1" type="ORF">FGO68_gene8675</name>
</gene>
<reference evidence="1" key="1">
    <citation type="submission" date="2019-06" db="EMBL/GenBank/DDBJ databases">
        <authorList>
            <person name="Zheng W."/>
        </authorList>
    </citation>
    <scope>NUCLEOTIDE SEQUENCE</scope>
    <source>
        <strain evidence="1">QDHG01</strain>
    </source>
</reference>
<evidence type="ECO:0000313" key="2">
    <source>
        <dbReference type="Proteomes" id="UP000785679"/>
    </source>
</evidence>
<comment type="caution">
    <text evidence="1">The sequence shown here is derived from an EMBL/GenBank/DDBJ whole genome shotgun (WGS) entry which is preliminary data.</text>
</comment>